<dbReference type="GO" id="GO:0009898">
    <property type="term" value="C:cytoplasmic side of plasma membrane"/>
    <property type="evidence" value="ECO:0007669"/>
    <property type="project" value="TreeGrafter"/>
</dbReference>
<dbReference type="GO" id="GO:0005524">
    <property type="term" value="F:ATP binding"/>
    <property type="evidence" value="ECO:0007669"/>
    <property type="project" value="UniProtKB-KW"/>
</dbReference>
<keyword evidence="1" id="KW-0547">Nucleotide-binding</keyword>
<accession>A0A429V6X3</accession>
<dbReference type="PANTHER" id="PTHR43384">
    <property type="entry name" value="SEPTUM SITE-DETERMINING PROTEIN MIND HOMOLOG, CHLOROPLASTIC-RELATED"/>
    <property type="match status" value="1"/>
</dbReference>
<reference evidence="3 4" key="1">
    <citation type="submission" date="2018-12" db="EMBL/GenBank/DDBJ databases">
        <title>Sphingomonas sp. HMF7854 Genome sequencing and assembly.</title>
        <authorList>
            <person name="Cha I."/>
            <person name="Kang H."/>
            <person name="Kim H."/>
            <person name="Kang J."/>
            <person name="Joh K."/>
        </authorList>
    </citation>
    <scope>NUCLEOTIDE SEQUENCE [LARGE SCALE GENOMIC DNA]</scope>
    <source>
        <strain evidence="3 4">HMF7854</strain>
    </source>
</reference>
<dbReference type="RefSeq" id="WP_126717533.1">
    <property type="nucleotide sequence ID" value="NZ_RWJF01000001.1"/>
</dbReference>
<dbReference type="GO" id="GO:0005829">
    <property type="term" value="C:cytosol"/>
    <property type="evidence" value="ECO:0007669"/>
    <property type="project" value="TreeGrafter"/>
</dbReference>
<gene>
    <name evidence="3" type="ORF">HMF7854_01775</name>
</gene>
<dbReference type="SUPFAM" id="SSF52540">
    <property type="entry name" value="P-loop containing nucleoside triphosphate hydrolases"/>
    <property type="match status" value="1"/>
</dbReference>
<dbReference type="PANTHER" id="PTHR43384:SF6">
    <property type="entry name" value="SEPTUM SITE-DETERMINING PROTEIN MIND HOMOLOG, CHLOROPLASTIC"/>
    <property type="match status" value="1"/>
</dbReference>
<dbReference type="GO" id="GO:0016887">
    <property type="term" value="F:ATP hydrolysis activity"/>
    <property type="evidence" value="ECO:0007669"/>
    <property type="project" value="TreeGrafter"/>
</dbReference>
<dbReference type="OrthoDB" id="9783172at2"/>
<evidence type="ECO:0000256" key="2">
    <source>
        <dbReference type="ARBA" id="ARBA00022840"/>
    </source>
</evidence>
<protein>
    <submittedName>
        <fullName evidence="3">Uncharacterized protein</fullName>
    </submittedName>
</protein>
<name>A0A429V6X3_9SPHN</name>
<dbReference type="InterPro" id="IPR027417">
    <property type="entry name" value="P-loop_NTPase"/>
</dbReference>
<proteinExistence type="predicted"/>
<dbReference type="EMBL" id="RWJF01000001">
    <property type="protein sequence ID" value="RST29694.1"/>
    <property type="molecule type" value="Genomic_DNA"/>
</dbReference>
<dbReference type="Gene3D" id="3.40.50.300">
    <property type="entry name" value="P-loop containing nucleotide triphosphate hydrolases"/>
    <property type="match status" value="1"/>
</dbReference>
<organism evidence="3 4">
    <name type="scientific">Sphingomonas ginkgonis</name>
    <dbReference type="NCBI Taxonomy" id="2315330"/>
    <lineage>
        <taxon>Bacteria</taxon>
        <taxon>Pseudomonadati</taxon>
        <taxon>Pseudomonadota</taxon>
        <taxon>Alphaproteobacteria</taxon>
        <taxon>Sphingomonadales</taxon>
        <taxon>Sphingomonadaceae</taxon>
        <taxon>Sphingomonas</taxon>
    </lineage>
</organism>
<dbReference type="InterPro" id="IPR050625">
    <property type="entry name" value="ParA/MinD_ATPase"/>
</dbReference>
<keyword evidence="4" id="KW-1185">Reference proteome</keyword>
<evidence type="ECO:0000313" key="3">
    <source>
        <dbReference type="EMBL" id="RST29694.1"/>
    </source>
</evidence>
<comment type="caution">
    <text evidence="3">The sequence shown here is derived from an EMBL/GenBank/DDBJ whole genome shotgun (WGS) entry which is preliminary data.</text>
</comment>
<dbReference type="GO" id="GO:0051782">
    <property type="term" value="P:negative regulation of cell division"/>
    <property type="evidence" value="ECO:0007669"/>
    <property type="project" value="TreeGrafter"/>
</dbReference>
<evidence type="ECO:0000313" key="4">
    <source>
        <dbReference type="Proteomes" id="UP000274661"/>
    </source>
</evidence>
<evidence type="ECO:0000256" key="1">
    <source>
        <dbReference type="ARBA" id="ARBA00022741"/>
    </source>
</evidence>
<sequence>MTAMPPMHESRSFRPQGREAPVQLYLSGASGDASALVGCRAANLPLVLNLIPVTEWIDRAEVAGAAAAVVQVDADTPASIKRFEKLAGESQTPLLAACYEPPLALVRSLIRLGAHDVLPLPLALDDLETALAPLAERRSADAADKLVRNARLVSVVKSRGGAGATALLTQLAVRFAERETKAGREACLIDLDLQYGDAAFQLGLQPSLTLSDLVEAGSRLDGELMRQIVTRHHSGLNVIAAPTALLPLDTLSNEAAIAIVERAEREFGTVFLDLPANWTNWSMSLLARSDCVLLVTELSIPSLNRARRQLDLIEAQELGALDVRVVVNRAGGGLFKPLRTEHVEQALGRPAAFLVGDDRELMDAAIDRGVPIGELKRKSGLGRDLDAIDAGLVHALRLER</sequence>
<dbReference type="AlphaFoldDB" id="A0A429V6X3"/>
<keyword evidence="2" id="KW-0067">ATP-binding</keyword>
<dbReference type="Proteomes" id="UP000274661">
    <property type="component" value="Unassembled WGS sequence"/>
</dbReference>